<dbReference type="EMBL" id="GBRH01208049">
    <property type="protein sequence ID" value="JAD89846.1"/>
    <property type="molecule type" value="Transcribed_RNA"/>
</dbReference>
<name>A0A0A9S3H4_ARUDO</name>
<sequence length="51" mass="5660">MGIVYSAAQVSHHWVQAVVFYTALYWNLSRLLQGKLGSKDKTGYSSGRNNG</sequence>
<organism evidence="1">
    <name type="scientific">Arundo donax</name>
    <name type="common">Giant reed</name>
    <name type="synonym">Donax arundinaceus</name>
    <dbReference type="NCBI Taxonomy" id="35708"/>
    <lineage>
        <taxon>Eukaryota</taxon>
        <taxon>Viridiplantae</taxon>
        <taxon>Streptophyta</taxon>
        <taxon>Embryophyta</taxon>
        <taxon>Tracheophyta</taxon>
        <taxon>Spermatophyta</taxon>
        <taxon>Magnoliopsida</taxon>
        <taxon>Liliopsida</taxon>
        <taxon>Poales</taxon>
        <taxon>Poaceae</taxon>
        <taxon>PACMAD clade</taxon>
        <taxon>Arundinoideae</taxon>
        <taxon>Arundineae</taxon>
        <taxon>Arundo</taxon>
    </lineage>
</organism>
<protein>
    <submittedName>
        <fullName evidence="1">Uncharacterized protein</fullName>
    </submittedName>
</protein>
<evidence type="ECO:0000313" key="1">
    <source>
        <dbReference type="EMBL" id="JAD89846.1"/>
    </source>
</evidence>
<proteinExistence type="predicted"/>
<dbReference type="AlphaFoldDB" id="A0A0A9S3H4"/>
<accession>A0A0A9S3H4</accession>
<reference evidence="1" key="2">
    <citation type="journal article" date="2015" name="Data Brief">
        <title>Shoot transcriptome of the giant reed, Arundo donax.</title>
        <authorList>
            <person name="Barrero R.A."/>
            <person name="Guerrero F.D."/>
            <person name="Moolhuijzen P."/>
            <person name="Goolsby J.A."/>
            <person name="Tidwell J."/>
            <person name="Bellgard S.E."/>
            <person name="Bellgard M.I."/>
        </authorList>
    </citation>
    <scope>NUCLEOTIDE SEQUENCE</scope>
    <source>
        <tissue evidence="1">Shoot tissue taken approximately 20 cm above the soil surface</tissue>
    </source>
</reference>
<reference evidence="1" key="1">
    <citation type="submission" date="2014-09" db="EMBL/GenBank/DDBJ databases">
        <authorList>
            <person name="Magalhaes I.L.F."/>
            <person name="Oliveira U."/>
            <person name="Santos F.R."/>
            <person name="Vidigal T.H.D.A."/>
            <person name="Brescovit A.D."/>
            <person name="Santos A.J."/>
        </authorList>
    </citation>
    <scope>NUCLEOTIDE SEQUENCE</scope>
    <source>
        <tissue evidence="1">Shoot tissue taken approximately 20 cm above the soil surface</tissue>
    </source>
</reference>